<dbReference type="SMART" id="SM00994">
    <property type="entry name" value="zf-C4_ClpX"/>
    <property type="match status" value="1"/>
</dbReference>
<evidence type="ECO:0000256" key="7">
    <source>
        <dbReference type="PROSITE-ProRule" id="PRU01250"/>
    </source>
</evidence>
<comment type="similarity">
    <text evidence="6 7">Belongs to the ClpX chaperone family.</text>
</comment>
<sequence>MTRIGDGGGPLRCSFCGKRGEQVRRLIAGAVGVRICDECVGLCRELLAEEISRSPEETPSAPLTELPRPRDIHAFLDEYVVGQDAAKRALAVAVYNHYKRVLRPEGEPGRHSTSREAVELGKSNVLLIGPTGSGKTHLVQTLARVLDVPCAITDATALTEAGYVGEDVENIILRLLQAADHDVSRAEKGIIYVDEIDKVARRGDSQNAARDVSGEGVQQALLKLLEGTVANVSPQGGRKHPQQEYVQVDTTNVLFVLGGAFAGLEHIVEQRSGHRGIGFGAVLRGAQDRERDREAALLDVLPEDLVRFGLIPEFVGRVPVVTTLRPLDRAALVRILTEPRNALIPQYQKLFRMDGAELEFTGAAVEAVADQALLRGTGARATRAVLEEVLLTSMYAVPSRGDVAKVVVNEDAVRHGVDPVIVPRQRPQRRRQRRDRSA</sequence>
<dbReference type="InterPro" id="IPR050052">
    <property type="entry name" value="ATP-dep_Clp_protease_ClpX"/>
</dbReference>
<keyword evidence="9" id="KW-0645">Protease</keyword>
<organism evidence="9 10">
    <name type="scientific">Actinoalloteichus caeruleus DSM 43889</name>
    <dbReference type="NCBI Taxonomy" id="1120930"/>
    <lineage>
        <taxon>Bacteria</taxon>
        <taxon>Bacillati</taxon>
        <taxon>Actinomycetota</taxon>
        <taxon>Actinomycetes</taxon>
        <taxon>Pseudonocardiales</taxon>
        <taxon>Pseudonocardiaceae</taxon>
        <taxon>Actinoalloteichus</taxon>
        <taxon>Actinoalloteichus cyanogriseus</taxon>
    </lineage>
</organism>
<dbReference type="Pfam" id="PF10431">
    <property type="entry name" value="ClpB_D2-small"/>
    <property type="match status" value="1"/>
</dbReference>
<feature type="binding site" evidence="6 7">
    <location>
        <position position="16"/>
    </location>
    <ligand>
        <name>Zn(2+)</name>
        <dbReference type="ChEBI" id="CHEBI:29105"/>
    </ligand>
</feature>
<proteinExistence type="inferred from homology"/>
<dbReference type="GO" id="GO:0006508">
    <property type="term" value="P:proteolysis"/>
    <property type="evidence" value="ECO:0007669"/>
    <property type="project" value="UniProtKB-KW"/>
</dbReference>
<dbReference type="Gene3D" id="1.10.8.60">
    <property type="match status" value="1"/>
</dbReference>
<dbReference type="Pfam" id="PF07724">
    <property type="entry name" value="AAA_2"/>
    <property type="match status" value="1"/>
</dbReference>
<dbReference type="InterPro" id="IPR019489">
    <property type="entry name" value="Clp_ATPase_C"/>
</dbReference>
<dbReference type="NCBIfam" id="TIGR00382">
    <property type="entry name" value="clpX"/>
    <property type="match status" value="1"/>
</dbReference>
<dbReference type="SMART" id="SM00382">
    <property type="entry name" value="AAA"/>
    <property type="match status" value="1"/>
</dbReference>
<evidence type="ECO:0000256" key="6">
    <source>
        <dbReference type="HAMAP-Rule" id="MF_00175"/>
    </source>
</evidence>
<feature type="binding site" evidence="6 7">
    <location>
        <position position="13"/>
    </location>
    <ligand>
        <name>Zn(2+)</name>
        <dbReference type="ChEBI" id="CHEBI:29105"/>
    </ligand>
</feature>
<dbReference type="InterPro" id="IPR027417">
    <property type="entry name" value="P-loop_NTPase"/>
</dbReference>
<evidence type="ECO:0000256" key="5">
    <source>
        <dbReference type="ARBA" id="ARBA00023186"/>
    </source>
</evidence>
<evidence type="ECO:0000256" key="1">
    <source>
        <dbReference type="ARBA" id="ARBA00022723"/>
    </source>
</evidence>
<dbReference type="RefSeq" id="WP_026420694.1">
    <property type="nucleotide sequence ID" value="NZ_AUBJ02000001.1"/>
</dbReference>
<protein>
    <recommendedName>
        <fullName evidence="6">ATP-dependent Clp protease ATP-binding subunit ClpX</fullName>
    </recommendedName>
</protein>
<dbReference type="NCBIfam" id="NF003745">
    <property type="entry name" value="PRK05342.1"/>
    <property type="match status" value="1"/>
</dbReference>
<keyword evidence="1 6" id="KW-0479">Metal-binding</keyword>
<comment type="subunit">
    <text evidence="6">Component of the ClpX-ClpP complex. Forms a hexameric ring that, in the presence of ATP, binds to fourteen ClpP subunits assembled into a disk-like structure with a central cavity, resembling the structure of eukaryotic proteasomes.</text>
</comment>
<dbReference type="GO" id="GO:0005524">
    <property type="term" value="F:ATP binding"/>
    <property type="evidence" value="ECO:0007669"/>
    <property type="project" value="UniProtKB-KW"/>
</dbReference>
<feature type="domain" description="ClpX-type ZB" evidence="8">
    <location>
        <begin position="1"/>
        <end position="55"/>
    </location>
</feature>
<dbReference type="GO" id="GO:0008233">
    <property type="term" value="F:peptidase activity"/>
    <property type="evidence" value="ECO:0007669"/>
    <property type="project" value="UniProtKB-KW"/>
</dbReference>
<keyword evidence="9" id="KW-0378">Hydrolase</keyword>
<dbReference type="PANTHER" id="PTHR48102">
    <property type="entry name" value="ATP-DEPENDENT CLP PROTEASE ATP-BINDING SUBUNIT CLPX-LIKE, MITOCHONDRIAL-RELATED"/>
    <property type="match status" value="1"/>
</dbReference>
<dbReference type="PANTHER" id="PTHR48102:SF7">
    <property type="entry name" value="ATP-DEPENDENT CLP PROTEASE ATP-BINDING SUBUNIT CLPX-LIKE, MITOCHONDRIAL"/>
    <property type="match status" value="1"/>
</dbReference>
<dbReference type="Gene3D" id="3.40.50.300">
    <property type="entry name" value="P-loop containing nucleotide triphosphate hydrolases"/>
    <property type="match status" value="1"/>
</dbReference>
<dbReference type="CDD" id="cd19497">
    <property type="entry name" value="RecA-like_ClpX"/>
    <property type="match status" value="1"/>
</dbReference>
<dbReference type="SMART" id="SM01086">
    <property type="entry name" value="ClpB_D2-small"/>
    <property type="match status" value="1"/>
</dbReference>
<dbReference type="SUPFAM" id="SSF52540">
    <property type="entry name" value="P-loop containing nucleoside triphosphate hydrolases"/>
    <property type="match status" value="1"/>
</dbReference>
<feature type="binding site" evidence="6 7">
    <location>
        <position position="39"/>
    </location>
    <ligand>
        <name>Zn(2+)</name>
        <dbReference type="ChEBI" id="CHEBI:29105"/>
    </ligand>
</feature>
<comment type="caution">
    <text evidence="6">Lacks conserved residue(s) required for the propagation of feature annotation.</text>
</comment>
<evidence type="ECO:0000256" key="3">
    <source>
        <dbReference type="ARBA" id="ARBA00022833"/>
    </source>
</evidence>
<dbReference type="InterPro" id="IPR010603">
    <property type="entry name" value="Znf_CppX_C4"/>
</dbReference>
<dbReference type="HAMAP" id="MF_00175">
    <property type="entry name" value="ClpX"/>
    <property type="match status" value="1"/>
</dbReference>
<evidence type="ECO:0000313" key="9">
    <source>
        <dbReference type="EMBL" id="MCP2330107.1"/>
    </source>
</evidence>
<dbReference type="Gene3D" id="6.20.220.10">
    <property type="entry name" value="ClpX chaperone, C4-type zinc finger domain"/>
    <property type="match status" value="1"/>
</dbReference>
<dbReference type="EMBL" id="AUBJ02000001">
    <property type="protein sequence ID" value="MCP2330107.1"/>
    <property type="molecule type" value="Genomic_DNA"/>
</dbReference>
<keyword evidence="4 6" id="KW-0067">ATP-binding</keyword>
<comment type="function">
    <text evidence="6">ATP-dependent specificity component of the Clp protease. It directs the protease to specific substrates. Can perform chaperone functions in the absence of ClpP.</text>
</comment>
<dbReference type="PROSITE" id="PS51902">
    <property type="entry name" value="CLPX_ZB"/>
    <property type="match status" value="1"/>
</dbReference>
<dbReference type="SUPFAM" id="SSF57716">
    <property type="entry name" value="Glucocorticoid receptor-like (DNA-binding domain)"/>
    <property type="match status" value="1"/>
</dbReference>
<keyword evidence="2 6" id="KW-0547">Nucleotide-binding</keyword>
<reference evidence="9 10" key="1">
    <citation type="submission" date="2022-06" db="EMBL/GenBank/DDBJ databases">
        <title>Genomic Encyclopedia of Type Strains, Phase I: the one thousand microbial genomes (KMG-I) project.</title>
        <authorList>
            <person name="Kyrpides N."/>
        </authorList>
    </citation>
    <scope>NUCLEOTIDE SEQUENCE [LARGE SCALE GENOMIC DNA]</scope>
    <source>
        <strain evidence="9 10">DSM 43889</strain>
    </source>
</reference>
<dbReference type="InterPro" id="IPR003959">
    <property type="entry name" value="ATPase_AAA_core"/>
</dbReference>
<accession>A0ABT1JC87</accession>
<dbReference type="InterPro" id="IPR038366">
    <property type="entry name" value="Znf_CppX_C4_sf"/>
</dbReference>
<dbReference type="InterPro" id="IPR046425">
    <property type="entry name" value="ClpX_bact"/>
</dbReference>
<feature type="binding site" evidence="6 7">
    <location>
        <position position="36"/>
    </location>
    <ligand>
        <name>Zn(2+)</name>
        <dbReference type="ChEBI" id="CHEBI:29105"/>
    </ligand>
</feature>
<evidence type="ECO:0000256" key="4">
    <source>
        <dbReference type="ARBA" id="ARBA00022840"/>
    </source>
</evidence>
<gene>
    <name evidence="6" type="primary">clpX</name>
    <name evidence="9" type="ORF">G443_000377</name>
</gene>
<keyword evidence="5 6" id="KW-0143">Chaperone</keyword>
<dbReference type="InterPro" id="IPR004487">
    <property type="entry name" value="Clp_protease_ATP-bd_su_ClpX"/>
</dbReference>
<keyword evidence="10" id="KW-1185">Reference proteome</keyword>
<dbReference type="Pfam" id="PF06689">
    <property type="entry name" value="zf-C4_ClpX"/>
    <property type="match status" value="1"/>
</dbReference>
<evidence type="ECO:0000259" key="8">
    <source>
        <dbReference type="PROSITE" id="PS51902"/>
    </source>
</evidence>
<dbReference type="InterPro" id="IPR059188">
    <property type="entry name" value="Znf_CLPX-like"/>
</dbReference>
<keyword evidence="3 6" id="KW-0862">Zinc</keyword>
<dbReference type="InterPro" id="IPR003593">
    <property type="entry name" value="AAA+_ATPase"/>
</dbReference>
<evidence type="ECO:0000313" key="10">
    <source>
        <dbReference type="Proteomes" id="UP000791080"/>
    </source>
</evidence>
<evidence type="ECO:0000256" key="2">
    <source>
        <dbReference type="ARBA" id="ARBA00022741"/>
    </source>
</evidence>
<comment type="caution">
    <text evidence="9">The sequence shown here is derived from an EMBL/GenBank/DDBJ whole genome shotgun (WGS) entry which is preliminary data.</text>
</comment>
<name>A0ABT1JC87_ACTCY</name>
<dbReference type="Proteomes" id="UP000791080">
    <property type="component" value="Unassembled WGS sequence"/>
</dbReference>